<reference evidence="2" key="1">
    <citation type="submission" date="2022-11" db="UniProtKB">
        <authorList>
            <consortium name="WormBaseParasite"/>
        </authorList>
    </citation>
    <scope>IDENTIFICATION</scope>
</reference>
<protein>
    <submittedName>
        <fullName evidence="2">Uncharacterized protein</fullName>
    </submittedName>
</protein>
<dbReference type="Proteomes" id="UP000887576">
    <property type="component" value="Unplaced"/>
</dbReference>
<dbReference type="WBParaSite" id="JU765_v2.g5171.t1">
    <property type="protein sequence ID" value="JU765_v2.g5171.t1"/>
    <property type="gene ID" value="JU765_v2.g5171"/>
</dbReference>
<sequence length="82" mass="9847">MFYLFLWIFLYIGFLIYVIVAVIVAVNVKTDPVTEQLIIFEEWTYLFMALFVSIDLLSYLFTLYSLYVEFKYLQGRIKYGLT</sequence>
<evidence type="ECO:0000313" key="2">
    <source>
        <dbReference type="WBParaSite" id="JU765_v2.g5171.t1"/>
    </source>
</evidence>
<proteinExistence type="predicted"/>
<organism evidence="1 2">
    <name type="scientific">Panagrolaimus sp. JU765</name>
    <dbReference type="NCBI Taxonomy" id="591449"/>
    <lineage>
        <taxon>Eukaryota</taxon>
        <taxon>Metazoa</taxon>
        <taxon>Ecdysozoa</taxon>
        <taxon>Nematoda</taxon>
        <taxon>Chromadorea</taxon>
        <taxon>Rhabditida</taxon>
        <taxon>Tylenchina</taxon>
        <taxon>Panagrolaimomorpha</taxon>
        <taxon>Panagrolaimoidea</taxon>
        <taxon>Panagrolaimidae</taxon>
        <taxon>Panagrolaimus</taxon>
    </lineage>
</organism>
<evidence type="ECO:0000313" key="1">
    <source>
        <dbReference type="Proteomes" id="UP000887576"/>
    </source>
</evidence>
<name>A0AC34RAJ9_9BILA</name>
<accession>A0AC34RAJ9</accession>